<evidence type="ECO:0000313" key="1">
    <source>
        <dbReference type="EMBL" id="KAK5632321.1"/>
    </source>
</evidence>
<dbReference type="AlphaFoldDB" id="A0AAN7UUL7"/>
<evidence type="ECO:0000313" key="2">
    <source>
        <dbReference type="Proteomes" id="UP001305414"/>
    </source>
</evidence>
<name>A0AAN7UUL7_9PEZI</name>
<sequence length="100" mass="10430">MTSRTIRAKHLDSINVGLLRNTIFLSGNGTRAVSTVAITIFVLVAVGDRLAPLGTTLEINVVNVGASVNNVDINALTTLSSVQVFVKGSEIEGLAVRNPG</sequence>
<dbReference type="Proteomes" id="UP001305414">
    <property type="component" value="Unassembled WGS sequence"/>
</dbReference>
<comment type="caution">
    <text evidence="1">The sequence shown here is derived from an EMBL/GenBank/DDBJ whole genome shotgun (WGS) entry which is preliminary data.</text>
</comment>
<protein>
    <submittedName>
        <fullName evidence="1">Uncharacterized protein</fullName>
    </submittedName>
</protein>
<proteinExistence type="predicted"/>
<keyword evidence="2" id="KW-1185">Reference proteome</keyword>
<reference evidence="1 2" key="1">
    <citation type="submission" date="2023-10" db="EMBL/GenBank/DDBJ databases">
        <title>Draft genome sequence of Xylaria bambusicola isolate GMP-LS, the root and basal stem rot pathogen of sugarcane in Indonesia.</title>
        <authorList>
            <person name="Selvaraj P."/>
            <person name="Muralishankar V."/>
            <person name="Muruganantham S."/>
            <person name="Sp S."/>
            <person name="Haryani S."/>
            <person name="Lau K.J.X."/>
            <person name="Naqvi N.I."/>
        </authorList>
    </citation>
    <scope>NUCLEOTIDE SEQUENCE [LARGE SCALE GENOMIC DNA]</scope>
    <source>
        <strain evidence="1">GMP-LS</strain>
    </source>
</reference>
<accession>A0AAN7UUL7</accession>
<organism evidence="1 2">
    <name type="scientific">Xylaria bambusicola</name>
    <dbReference type="NCBI Taxonomy" id="326684"/>
    <lineage>
        <taxon>Eukaryota</taxon>
        <taxon>Fungi</taxon>
        <taxon>Dikarya</taxon>
        <taxon>Ascomycota</taxon>
        <taxon>Pezizomycotina</taxon>
        <taxon>Sordariomycetes</taxon>
        <taxon>Xylariomycetidae</taxon>
        <taxon>Xylariales</taxon>
        <taxon>Xylariaceae</taxon>
        <taxon>Xylaria</taxon>
    </lineage>
</organism>
<dbReference type="EMBL" id="JAWHQM010000024">
    <property type="protein sequence ID" value="KAK5632321.1"/>
    <property type="molecule type" value="Genomic_DNA"/>
</dbReference>
<gene>
    <name evidence="1" type="ORF">RRF57_008034</name>
</gene>